<keyword evidence="2" id="KW-1185">Reference proteome</keyword>
<dbReference type="RefSeq" id="WP_191164025.1">
    <property type="nucleotide sequence ID" value="NZ_JACWMX010000005.1"/>
</dbReference>
<reference evidence="1" key="1">
    <citation type="submission" date="2020-09" db="EMBL/GenBank/DDBJ databases">
        <title>Novel species of Mucilaginibacter isolated from a glacier on the Tibetan Plateau.</title>
        <authorList>
            <person name="Liu Q."/>
            <person name="Xin Y.-H."/>
        </authorList>
    </citation>
    <scope>NUCLEOTIDE SEQUENCE</scope>
    <source>
        <strain evidence="1">ZB1P21</strain>
    </source>
</reference>
<sequence length="101" mass="11774">MTIKLTYQQAVALKEVFDKVIIPEVPYDMAESPLKDIMTSVYKKLRARLEAKKKDGYSISLTDIEGKAYYLYFQNRHLGTGWTYEENLITQQINLLDKTYA</sequence>
<organism evidence="1 2">
    <name type="scientific">Mucilaginibacter glaciei</name>
    <dbReference type="NCBI Taxonomy" id="2772109"/>
    <lineage>
        <taxon>Bacteria</taxon>
        <taxon>Pseudomonadati</taxon>
        <taxon>Bacteroidota</taxon>
        <taxon>Sphingobacteriia</taxon>
        <taxon>Sphingobacteriales</taxon>
        <taxon>Sphingobacteriaceae</taxon>
        <taxon>Mucilaginibacter</taxon>
    </lineage>
</organism>
<dbReference type="AlphaFoldDB" id="A0A926NLH6"/>
<dbReference type="EMBL" id="JACWMX010000005">
    <property type="protein sequence ID" value="MBD1394289.1"/>
    <property type="molecule type" value="Genomic_DNA"/>
</dbReference>
<dbReference type="Proteomes" id="UP000619078">
    <property type="component" value="Unassembled WGS sequence"/>
</dbReference>
<name>A0A926NLH6_9SPHI</name>
<proteinExistence type="predicted"/>
<gene>
    <name evidence="1" type="ORF">IDJ76_14360</name>
</gene>
<comment type="caution">
    <text evidence="1">The sequence shown here is derived from an EMBL/GenBank/DDBJ whole genome shotgun (WGS) entry which is preliminary data.</text>
</comment>
<accession>A0A926NLH6</accession>
<evidence type="ECO:0000313" key="1">
    <source>
        <dbReference type="EMBL" id="MBD1394289.1"/>
    </source>
</evidence>
<evidence type="ECO:0000313" key="2">
    <source>
        <dbReference type="Proteomes" id="UP000619078"/>
    </source>
</evidence>
<protein>
    <submittedName>
        <fullName evidence="1">Uncharacterized protein</fullName>
    </submittedName>
</protein>